<dbReference type="Proteomes" id="UP001500967">
    <property type="component" value="Unassembled WGS sequence"/>
</dbReference>
<dbReference type="InterPro" id="IPR053140">
    <property type="entry name" value="GDSL_Rv0518-like"/>
</dbReference>
<evidence type="ECO:0000313" key="4">
    <source>
        <dbReference type="Proteomes" id="UP001500967"/>
    </source>
</evidence>
<name>A0ABN0V6H0_9ACTN</name>
<organism evidence="3 4">
    <name type="scientific">Cryptosporangium japonicum</name>
    <dbReference type="NCBI Taxonomy" id="80872"/>
    <lineage>
        <taxon>Bacteria</taxon>
        <taxon>Bacillati</taxon>
        <taxon>Actinomycetota</taxon>
        <taxon>Actinomycetes</taxon>
        <taxon>Cryptosporangiales</taxon>
        <taxon>Cryptosporangiaceae</taxon>
        <taxon>Cryptosporangium</taxon>
    </lineage>
</organism>
<feature type="domain" description="SGNH hydrolase-type esterase" evidence="2">
    <location>
        <begin position="27"/>
        <end position="203"/>
    </location>
</feature>
<dbReference type="PANTHER" id="PTHR43784">
    <property type="entry name" value="GDSL-LIKE LIPASE/ACYLHYDROLASE, PUTATIVE (AFU_ORTHOLOGUE AFUA_2G00820)-RELATED"/>
    <property type="match status" value="1"/>
</dbReference>
<sequence>MRACDLGGSEWPDETVAWCNTNMRYVAIGDSFTEGVGDPRPDGGVRGWADRVAEGLAARLDEPVEYANLAIRGRLLRPIVTDQLDAALSLDPLPDLLTLNGGGNDMLRPGVRIGDLLALTDRAARRCADAGVRLVLLSGADPTAQLPLGRFVRRRGAALTAGSVTIAARYGLTFVNGFGDDEIRAPRYWSADRLHLNSAGHARIAGLVLHALGHGPVPPPAPPEPPSVRTAATTAQYYREHVVPWVSRRLHGTSSGDGRLAKHPVWYPLSPGPARSGSE</sequence>
<dbReference type="PANTHER" id="PTHR43784:SF2">
    <property type="entry name" value="GDSL-LIKE LIPASE_ACYLHYDROLASE, PUTATIVE (AFU_ORTHOLOGUE AFUA_2G00820)-RELATED"/>
    <property type="match status" value="1"/>
</dbReference>
<dbReference type="CDD" id="cd01832">
    <property type="entry name" value="SGNH_hydrolase_like_1"/>
    <property type="match status" value="1"/>
</dbReference>
<protein>
    <submittedName>
        <fullName evidence="3">SGNH/GDSL hydrolase family protein</fullName>
    </submittedName>
</protein>
<comment type="caution">
    <text evidence="3">The sequence shown here is derived from an EMBL/GenBank/DDBJ whole genome shotgun (WGS) entry which is preliminary data.</text>
</comment>
<gene>
    <name evidence="3" type="ORF">GCM10009539_76460</name>
</gene>
<dbReference type="SUPFAM" id="SSF52266">
    <property type="entry name" value="SGNH hydrolase"/>
    <property type="match status" value="1"/>
</dbReference>
<dbReference type="Gene3D" id="3.40.50.1110">
    <property type="entry name" value="SGNH hydrolase"/>
    <property type="match status" value="1"/>
</dbReference>
<evidence type="ECO:0000313" key="3">
    <source>
        <dbReference type="EMBL" id="GAA0277368.1"/>
    </source>
</evidence>
<accession>A0ABN0V6H0</accession>
<evidence type="ECO:0000259" key="2">
    <source>
        <dbReference type="Pfam" id="PF13472"/>
    </source>
</evidence>
<dbReference type="InterPro" id="IPR036514">
    <property type="entry name" value="SGNH_hydro_sf"/>
</dbReference>
<dbReference type="InterPro" id="IPR013830">
    <property type="entry name" value="SGNH_hydro"/>
</dbReference>
<keyword evidence="3" id="KW-0378">Hydrolase</keyword>
<reference evidence="3 4" key="1">
    <citation type="journal article" date="2019" name="Int. J. Syst. Evol. Microbiol.">
        <title>The Global Catalogue of Microorganisms (GCM) 10K type strain sequencing project: providing services to taxonomists for standard genome sequencing and annotation.</title>
        <authorList>
            <consortium name="The Broad Institute Genomics Platform"/>
            <consortium name="The Broad Institute Genome Sequencing Center for Infectious Disease"/>
            <person name="Wu L."/>
            <person name="Ma J."/>
        </authorList>
    </citation>
    <scope>NUCLEOTIDE SEQUENCE [LARGE SCALE GENOMIC DNA]</scope>
    <source>
        <strain evidence="3 4">JCM 10425</strain>
    </source>
</reference>
<dbReference type="GO" id="GO:0016787">
    <property type="term" value="F:hydrolase activity"/>
    <property type="evidence" value="ECO:0007669"/>
    <property type="project" value="UniProtKB-KW"/>
</dbReference>
<dbReference type="Pfam" id="PF13472">
    <property type="entry name" value="Lipase_GDSL_2"/>
    <property type="match status" value="1"/>
</dbReference>
<feature type="region of interest" description="Disordered" evidence="1">
    <location>
        <begin position="253"/>
        <end position="279"/>
    </location>
</feature>
<proteinExistence type="predicted"/>
<evidence type="ECO:0000256" key="1">
    <source>
        <dbReference type="SAM" id="MobiDB-lite"/>
    </source>
</evidence>
<keyword evidence="4" id="KW-1185">Reference proteome</keyword>
<dbReference type="EMBL" id="BAAAGX010000035">
    <property type="protein sequence ID" value="GAA0277368.1"/>
    <property type="molecule type" value="Genomic_DNA"/>
</dbReference>